<keyword evidence="1" id="KW-0472">Membrane</keyword>
<name>A0A495X4W3_9PSEU</name>
<keyword evidence="1" id="KW-1133">Transmembrane helix</keyword>
<feature type="transmembrane region" description="Helical" evidence="1">
    <location>
        <begin position="48"/>
        <end position="68"/>
    </location>
</feature>
<evidence type="ECO:0000256" key="1">
    <source>
        <dbReference type="SAM" id="Phobius"/>
    </source>
</evidence>
<dbReference type="InterPro" id="IPR045924">
    <property type="entry name" value="DUF6343"/>
</dbReference>
<evidence type="ECO:0000313" key="2">
    <source>
        <dbReference type="EMBL" id="RKT68576.1"/>
    </source>
</evidence>
<gene>
    <name evidence="2" type="ORF">DFJ66_1768</name>
</gene>
<reference evidence="2 3" key="1">
    <citation type="submission" date="2018-10" db="EMBL/GenBank/DDBJ databases">
        <title>Sequencing the genomes of 1000 actinobacteria strains.</title>
        <authorList>
            <person name="Klenk H.-P."/>
        </authorList>
    </citation>
    <scope>NUCLEOTIDE SEQUENCE [LARGE SCALE GENOMIC DNA]</scope>
    <source>
        <strain evidence="2 3">DSM 43911</strain>
    </source>
</reference>
<organism evidence="2 3">
    <name type="scientific">Saccharothrix variisporea</name>
    <dbReference type="NCBI Taxonomy" id="543527"/>
    <lineage>
        <taxon>Bacteria</taxon>
        <taxon>Bacillati</taxon>
        <taxon>Actinomycetota</taxon>
        <taxon>Actinomycetes</taxon>
        <taxon>Pseudonocardiales</taxon>
        <taxon>Pseudonocardiaceae</taxon>
        <taxon>Saccharothrix</taxon>
    </lineage>
</organism>
<dbReference type="EMBL" id="RBXR01000001">
    <property type="protein sequence ID" value="RKT68576.1"/>
    <property type="molecule type" value="Genomic_DNA"/>
</dbReference>
<dbReference type="Proteomes" id="UP000272729">
    <property type="component" value="Unassembled WGS sequence"/>
</dbReference>
<keyword evidence="1" id="KW-0812">Transmembrane</keyword>
<accession>A0A495X4W3</accession>
<keyword evidence="3" id="KW-1185">Reference proteome</keyword>
<evidence type="ECO:0000313" key="3">
    <source>
        <dbReference type="Proteomes" id="UP000272729"/>
    </source>
</evidence>
<dbReference type="AlphaFoldDB" id="A0A495X4W3"/>
<sequence>MGNPPEVDELPPPAPPRSALTLRLWLAGFGVLLNAGAAILLWRADFPWLAVFLIAIAVGLVVDFAWVVHRKRRGDPG</sequence>
<feature type="transmembrane region" description="Helical" evidence="1">
    <location>
        <begin position="24"/>
        <end position="42"/>
    </location>
</feature>
<dbReference type="Pfam" id="PF19870">
    <property type="entry name" value="DUF6343"/>
    <property type="match status" value="1"/>
</dbReference>
<proteinExistence type="predicted"/>
<dbReference type="RefSeq" id="WP_147459196.1">
    <property type="nucleotide sequence ID" value="NZ_JBIUBA010000049.1"/>
</dbReference>
<dbReference type="OrthoDB" id="3576268at2"/>
<comment type="caution">
    <text evidence="2">The sequence shown here is derived from an EMBL/GenBank/DDBJ whole genome shotgun (WGS) entry which is preliminary data.</text>
</comment>
<protein>
    <submittedName>
        <fullName evidence="2">Uncharacterized protein</fullName>
    </submittedName>
</protein>